<evidence type="ECO:0000256" key="1">
    <source>
        <dbReference type="SAM" id="SignalP"/>
    </source>
</evidence>
<keyword evidence="1" id="KW-0732">Signal</keyword>
<dbReference type="EMBL" id="CAACVJ010000326">
    <property type="protein sequence ID" value="VEP15974.1"/>
    <property type="molecule type" value="Genomic_DNA"/>
</dbReference>
<reference evidence="2 3" key="1">
    <citation type="submission" date="2019-01" db="EMBL/GenBank/DDBJ databases">
        <authorList>
            <person name="Brito A."/>
        </authorList>
    </citation>
    <scope>NUCLEOTIDE SEQUENCE [LARGE SCALE GENOMIC DNA]</scope>
    <source>
        <strain evidence="2">1</strain>
    </source>
</reference>
<gene>
    <name evidence="2" type="ORF">H1P_3920002</name>
</gene>
<keyword evidence="3" id="KW-1185">Reference proteome</keyword>
<dbReference type="AlphaFoldDB" id="A0A563VWY6"/>
<dbReference type="RefSeq" id="WP_144874795.1">
    <property type="nucleotide sequence ID" value="NZ_LR214128.1"/>
</dbReference>
<feature type="chain" id="PRO_5022143261" description="PEP-CTERM sorting domain-containing protein" evidence="1">
    <location>
        <begin position="25"/>
        <end position="303"/>
    </location>
</feature>
<dbReference type="Proteomes" id="UP000320055">
    <property type="component" value="Unassembled WGS sequence"/>
</dbReference>
<protein>
    <recommendedName>
        <fullName evidence="4">PEP-CTERM sorting domain-containing protein</fullName>
    </recommendedName>
</protein>
<evidence type="ECO:0000313" key="2">
    <source>
        <dbReference type="EMBL" id="VEP15974.1"/>
    </source>
</evidence>
<name>A0A563VWY6_9CYAN</name>
<sequence>MKTIKFITSAVLIAGISLATIAESADARSKSKSSKRGGDETETDNIFVLVDETIEGMKIEDRDDSFNVGFFENAIEDYTLFDQSFETANDTDESFVNIDNIFENIDTIVAEGSFNTSNGTEINVSQYLPFADLETELIEKENIFADLGVTSDETVGDLIRYSFINPDGSSEPIVSYLLNTEGFTEEQLNNSINDLSFIIFDTLSDPSFESSAYDSDRLIEIAKDNNGGILTNSLFNVFSETQDGGLEPNNRIFSDGVVEEEISNPSETVPESSNPLSLLALATLSIGIAFKKKSRVSKDNILS</sequence>
<evidence type="ECO:0008006" key="4">
    <source>
        <dbReference type="Google" id="ProtNLM"/>
    </source>
</evidence>
<feature type="signal peptide" evidence="1">
    <location>
        <begin position="1"/>
        <end position="24"/>
    </location>
</feature>
<evidence type="ECO:0000313" key="3">
    <source>
        <dbReference type="Proteomes" id="UP000320055"/>
    </source>
</evidence>
<organism evidence="2 3">
    <name type="scientific">Hyella patelloides LEGE 07179</name>
    <dbReference type="NCBI Taxonomy" id="945734"/>
    <lineage>
        <taxon>Bacteria</taxon>
        <taxon>Bacillati</taxon>
        <taxon>Cyanobacteriota</taxon>
        <taxon>Cyanophyceae</taxon>
        <taxon>Pleurocapsales</taxon>
        <taxon>Hyellaceae</taxon>
        <taxon>Hyella</taxon>
    </lineage>
</organism>
<accession>A0A563VWY6</accession>
<proteinExistence type="predicted"/>